<dbReference type="GO" id="GO:0005524">
    <property type="term" value="F:ATP binding"/>
    <property type="evidence" value="ECO:0007669"/>
    <property type="project" value="UniProtKB-KW"/>
</dbReference>
<feature type="domain" description="Histidine kinase" evidence="14">
    <location>
        <begin position="244"/>
        <end position="495"/>
    </location>
</feature>
<keyword evidence="11" id="KW-0175">Coiled coil</keyword>
<proteinExistence type="inferred from homology"/>
<gene>
    <name evidence="15" type="ORF">A8990_12468</name>
</gene>
<feature type="transmembrane region" description="Helical" evidence="13">
    <location>
        <begin position="104"/>
        <end position="126"/>
    </location>
</feature>
<dbReference type="PROSITE" id="PS50109">
    <property type="entry name" value="HIS_KIN"/>
    <property type="match status" value="1"/>
</dbReference>
<evidence type="ECO:0000256" key="11">
    <source>
        <dbReference type="SAM" id="Coils"/>
    </source>
</evidence>
<keyword evidence="13" id="KW-0812">Transmembrane</keyword>
<dbReference type="InterPro" id="IPR005467">
    <property type="entry name" value="His_kinase_dom"/>
</dbReference>
<keyword evidence="5" id="KW-0808">Transferase</keyword>
<keyword evidence="13" id="KW-1133">Transmembrane helix</keyword>
<evidence type="ECO:0000256" key="4">
    <source>
        <dbReference type="ARBA" id="ARBA00022553"/>
    </source>
</evidence>
<keyword evidence="6" id="KW-0547">Nucleotide-binding</keyword>
<dbReference type="SMART" id="SM00387">
    <property type="entry name" value="HATPase_c"/>
    <property type="match status" value="1"/>
</dbReference>
<dbReference type="PANTHER" id="PTHR43711">
    <property type="entry name" value="TWO-COMPONENT HISTIDINE KINASE"/>
    <property type="match status" value="1"/>
</dbReference>
<protein>
    <recommendedName>
        <fullName evidence="10">Circadian input-output histidine kinase CikA</fullName>
        <ecNumber evidence="3">2.7.13.3</ecNumber>
    </recommendedName>
</protein>
<feature type="transmembrane region" description="Helical" evidence="13">
    <location>
        <begin position="7"/>
        <end position="26"/>
    </location>
</feature>
<feature type="transmembrane region" description="Helical" evidence="13">
    <location>
        <begin position="171"/>
        <end position="190"/>
    </location>
</feature>
<dbReference type="Gene3D" id="1.10.287.130">
    <property type="match status" value="1"/>
</dbReference>
<evidence type="ECO:0000256" key="1">
    <source>
        <dbReference type="ARBA" id="ARBA00000085"/>
    </source>
</evidence>
<dbReference type="AlphaFoldDB" id="A0A3D9RI67"/>
<feature type="transmembrane region" description="Helical" evidence="13">
    <location>
        <begin position="38"/>
        <end position="57"/>
    </location>
</feature>
<dbReference type="CDD" id="cd00082">
    <property type="entry name" value="HisKA"/>
    <property type="match status" value="1"/>
</dbReference>
<evidence type="ECO:0000256" key="2">
    <source>
        <dbReference type="ARBA" id="ARBA00006402"/>
    </source>
</evidence>
<dbReference type="InterPro" id="IPR036890">
    <property type="entry name" value="HATPase_C_sf"/>
</dbReference>
<dbReference type="Gene3D" id="3.30.565.10">
    <property type="entry name" value="Histidine kinase-like ATPase, C-terminal domain"/>
    <property type="match status" value="1"/>
</dbReference>
<evidence type="ECO:0000256" key="5">
    <source>
        <dbReference type="ARBA" id="ARBA00022679"/>
    </source>
</evidence>
<dbReference type="FunFam" id="3.30.565.10:FF:000010">
    <property type="entry name" value="Sensor histidine kinase RcsC"/>
    <property type="match status" value="1"/>
</dbReference>
<name>A0A3D9RI67_9BACL</name>
<feature type="transmembrane region" description="Helical" evidence="13">
    <location>
        <begin position="69"/>
        <end position="92"/>
    </location>
</feature>
<feature type="coiled-coil region" evidence="11">
    <location>
        <begin position="193"/>
        <end position="234"/>
    </location>
</feature>
<dbReference type="InterPro" id="IPR003661">
    <property type="entry name" value="HisK_dim/P_dom"/>
</dbReference>
<dbReference type="Pfam" id="PF00512">
    <property type="entry name" value="HisKA"/>
    <property type="match status" value="1"/>
</dbReference>
<dbReference type="SUPFAM" id="SSF55874">
    <property type="entry name" value="ATPase domain of HSP90 chaperone/DNA topoisomerase II/histidine kinase"/>
    <property type="match status" value="1"/>
</dbReference>
<comment type="caution">
    <text evidence="15">The sequence shown here is derived from an EMBL/GenBank/DDBJ whole genome shotgun (WGS) entry which is preliminary data.</text>
</comment>
<evidence type="ECO:0000256" key="7">
    <source>
        <dbReference type="ARBA" id="ARBA00022777"/>
    </source>
</evidence>
<evidence type="ECO:0000256" key="8">
    <source>
        <dbReference type="ARBA" id="ARBA00022840"/>
    </source>
</evidence>
<keyword evidence="13" id="KW-0472">Membrane</keyword>
<evidence type="ECO:0000256" key="3">
    <source>
        <dbReference type="ARBA" id="ARBA00012438"/>
    </source>
</evidence>
<feature type="region of interest" description="Disordered" evidence="12">
    <location>
        <begin position="500"/>
        <end position="522"/>
    </location>
</feature>
<keyword evidence="8" id="KW-0067">ATP-binding</keyword>
<evidence type="ECO:0000256" key="9">
    <source>
        <dbReference type="ARBA" id="ARBA00023012"/>
    </source>
</evidence>
<reference evidence="15 16" key="1">
    <citation type="submission" date="2018-08" db="EMBL/GenBank/DDBJ databases">
        <title>Genomic Encyclopedia of Type Strains, Phase III (KMG-III): the genomes of soil and plant-associated and newly described type strains.</title>
        <authorList>
            <person name="Whitman W."/>
        </authorList>
    </citation>
    <scope>NUCLEOTIDE SEQUENCE [LARGE SCALE GENOMIC DNA]</scope>
    <source>
        <strain evidence="15 16">CGMCC 1.10966</strain>
    </source>
</reference>
<dbReference type="CDD" id="cd16922">
    <property type="entry name" value="HATPase_EvgS-ArcB-TorS-like"/>
    <property type="match status" value="1"/>
</dbReference>
<dbReference type="InterPro" id="IPR050736">
    <property type="entry name" value="Sensor_HK_Regulatory"/>
</dbReference>
<comment type="similarity">
    <text evidence="2">In the N-terminal section; belongs to the phytochrome family.</text>
</comment>
<dbReference type="SUPFAM" id="SSF47384">
    <property type="entry name" value="Homodimeric domain of signal transducing histidine kinase"/>
    <property type="match status" value="1"/>
</dbReference>
<keyword evidence="16" id="KW-1185">Reference proteome</keyword>
<organism evidence="15 16">
    <name type="scientific">Paenibacillus taihuensis</name>
    <dbReference type="NCBI Taxonomy" id="1156355"/>
    <lineage>
        <taxon>Bacteria</taxon>
        <taxon>Bacillati</taxon>
        <taxon>Bacillota</taxon>
        <taxon>Bacilli</taxon>
        <taxon>Bacillales</taxon>
        <taxon>Paenibacillaceae</taxon>
        <taxon>Paenibacillus</taxon>
    </lineage>
</organism>
<evidence type="ECO:0000313" key="16">
    <source>
        <dbReference type="Proteomes" id="UP000256304"/>
    </source>
</evidence>
<evidence type="ECO:0000256" key="12">
    <source>
        <dbReference type="SAM" id="MobiDB-lite"/>
    </source>
</evidence>
<keyword evidence="4" id="KW-0597">Phosphoprotein</keyword>
<keyword evidence="7 15" id="KW-0418">Kinase</keyword>
<feature type="transmembrane region" description="Helical" evidence="13">
    <location>
        <begin position="138"/>
        <end position="159"/>
    </location>
</feature>
<dbReference type="GO" id="GO:0000155">
    <property type="term" value="F:phosphorelay sensor kinase activity"/>
    <property type="evidence" value="ECO:0007669"/>
    <property type="project" value="InterPro"/>
</dbReference>
<evidence type="ECO:0000259" key="14">
    <source>
        <dbReference type="PROSITE" id="PS50109"/>
    </source>
</evidence>
<dbReference type="PRINTS" id="PR00344">
    <property type="entry name" value="BCTRLSENSOR"/>
</dbReference>
<dbReference type="EC" id="2.7.13.3" evidence="3"/>
<dbReference type="InterPro" id="IPR036097">
    <property type="entry name" value="HisK_dim/P_sf"/>
</dbReference>
<dbReference type="Proteomes" id="UP000256304">
    <property type="component" value="Unassembled WGS sequence"/>
</dbReference>
<keyword evidence="9" id="KW-0902">Two-component regulatory system</keyword>
<evidence type="ECO:0000256" key="10">
    <source>
        <dbReference type="ARBA" id="ARBA00074306"/>
    </source>
</evidence>
<dbReference type="SMART" id="SM00388">
    <property type="entry name" value="HisKA"/>
    <property type="match status" value="1"/>
</dbReference>
<evidence type="ECO:0000313" key="15">
    <source>
        <dbReference type="EMBL" id="REE78792.1"/>
    </source>
</evidence>
<dbReference type="RefSeq" id="WP_181909671.1">
    <property type="nucleotide sequence ID" value="NZ_QTTN01000024.1"/>
</dbReference>
<dbReference type="InterPro" id="IPR003594">
    <property type="entry name" value="HATPase_dom"/>
</dbReference>
<dbReference type="PANTHER" id="PTHR43711:SF26">
    <property type="entry name" value="SENSOR HISTIDINE KINASE RCSC"/>
    <property type="match status" value="1"/>
</dbReference>
<dbReference type="Pfam" id="PF02518">
    <property type="entry name" value="HATPase_c"/>
    <property type="match status" value="1"/>
</dbReference>
<evidence type="ECO:0000256" key="6">
    <source>
        <dbReference type="ARBA" id="ARBA00022741"/>
    </source>
</evidence>
<evidence type="ECO:0000256" key="13">
    <source>
        <dbReference type="SAM" id="Phobius"/>
    </source>
</evidence>
<sequence length="522" mass="58742">MANAKALLTNICLLIALAYLFDLGYRYLFQYASNRAKYMLTTAMFILGGWTAMAFGIRTDGLYLLDLRFVPLIIAVLVLQEPLTIALIGFGIGVGRLFLGIDEAAIAAFLNMTIVGLVSAWLCSYLRWKPWRFEYKSIVAVLVVNILYALDTTLTLETLELMPVGTYWREFGYYSFPLRIVMSMLLIYVIRDFQKEQQRVDELRTMNMLLRRQTRELREAKRDVEEKARELMVANKYKSEFLANMSHELKTPLNSIILLSQLLQESDGERVSAEDVRYAELINGAGNDLLQLINDILDLSKVEAGKMDVYFEPLSTRELVQTLQEQFMPLANRKNLAFETEIAPNVPEVMQSDALRVNQILRNLLVNAFKFTEQGSVKLVVKQEGGMPLEPAALKKRRLRSWNPAAWGRSAVRITSPQRVSFSIIDTGIGIEHEKQKLIFEAFQQEDGSINRNYGGTGLGLSISLQLARLLGGTLSLVSQKGEGSTFTLYLPVAPPMTSSVALGDNGQPEPPDKGNRRSSRA</sequence>
<accession>A0A3D9RI67</accession>
<dbReference type="EMBL" id="QTTN01000024">
    <property type="protein sequence ID" value="REE78792.1"/>
    <property type="molecule type" value="Genomic_DNA"/>
</dbReference>
<comment type="catalytic activity">
    <reaction evidence="1">
        <text>ATP + protein L-histidine = ADP + protein N-phospho-L-histidine.</text>
        <dbReference type="EC" id="2.7.13.3"/>
    </reaction>
</comment>
<dbReference type="InterPro" id="IPR004358">
    <property type="entry name" value="Sig_transdc_His_kin-like_C"/>
</dbReference>